<reference evidence="2" key="1">
    <citation type="journal article" date="2020" name="mSystems">
        <title>Genome- and Community-Level Interaction Insights into Carbon Utilization and Element Cycling Functions of Hydrothermarchaeota in Hydrothermal Sediment.</title>
        <authorList>
            <person name="Zhou Z."/>
            <person name="Liu Y."/>
            <person name="Xu W."/>
            <person name="Pan J."/>
            <person name="Luo Z.H."/>
            <person name="Li M."/>
        </authorList>
    </citation>
    <scope>NUCLEOTIDE SEQUENCE [LARGE SCALE GENOMIC DNA]</scope>
    <source>
        <strain evidence="2">SpSt-464</strain>
    </source>
</reference>
<feature type="transmembrane region" description="Helical" evidence="1">
    <location>
        <begin position="450"/>
        <end position="470"/>
    </location>
</feature>
<accession>A0A7C3J6T9</accession>
<feature type="transmembrane region" description="Helical" evidence="1">
    <location>
        <begin position="250"/>
        <end position="269"/>
    </location>
</feature>
<feature type="transmembrane region" description="Helical" evidence="1">
    <location>
        <begin position="181"/>
        <end position="203"/>
    </location>
</feature>
<keyword evidence="1" id="KW-1133">Transmembrane helix</keyword>
<sequence>MNSVYFHSSIISAISVYILGNLNRVLRNVFLLIFFSFSFLYFISIGSGSLVLKLFGFESLNLVFSKTSFSLPFLLVNHIIFFFFFLREMFRSPRESENSYFMNICILFILLNIIFVSSDFITIYIFFELLFFVLVIMITININDYKNSENILLVNLFGTLILLSVIVVITSSKTFINYPPIFYIILYISVALRTLVLPLSIFFKKELVKSDHSFIGIFTVSIFLSGFFVMSFLFKSFLTSQHYLPILSKFFIYLFFLMTLPIFSFDFLISKDIKRMIFSFSGSIFVTNLLIYLYYEDFSSKYLINSLFYFVPLSFIFIFFDYIEEEFKTSNFDFLGNLFYIKPVSSTVIFLSLISLSFIYPTSGYLLLKERFFDSSYNPFPIFIVYLIYFLFYSILFFKLFYLLFIQKNITREKKITKDSELFLSFLTFPFLVLFSFAVIFSYLFSSSSVLFYIIFSFVTLIVILIVLVLNDKDRKTFFIHTKNSEEYFFVQNRKTTIIGDLVNSKFDISLSERFLEKMVEKTDLNKIFYFLKNFIDDLSLTLFKLYQRSFTASFFILLLFLISFFLYLFYRGFL</sequence>
<feature type="transmembrane region" description="Helical" evidence="1">
    <location>
        <begin position="380"/>
        <end position="402"/>
    </location>
</feature>
<feature type="transmembrane region" description="Helical" evidence="1">
    <location>
        <begin position="121"/>
        <end position="140"/>
    </location>
</feature>
<gene>
    <name evidence="2" type="ORF">ENS15_06385</name>
</gene>
<dbReference type="AlphaFoldDB" id="A0A7C3J6T9"/>
<feature type="transmembrane region" description="Helical" evidence="1">
    <location>
        <begin position="335"/>
        <end position="360"/>
    </location>
</feature>
<feature type="transmembrane region" description="Helical" evidence="1">
    <location>
        <begin position="215"/>
        <end position="238"/>
    </location>
</feature>
<feature type="transmembrane region" description="Helical" evidence="1">
    <location>
        <begin position="307"/>
        <end position="323"/>
    </location>
</feature>
<feature type="transmembrane region" description="Helical" evidence="1">
    <location>
        <begin position="276"/>
        <end position="295"/>
    </location>
</feature>
<evidence type="ECO:0000256" key="1">
    <source>
        <dbReference type="SAM" id="Phobius"/>
    </source>
</evidence>
<comment type="caution">
    <text evidence="2">The sequence shown here is derived from an EMBL/GenBank/DDBJ whole genome shotgun (WGS) entry which is preliminary data.</text>
</comment>
<name>A0A7C3J6T9_UNCW3</name>
<dbReference type="EMBL" id="DSTT01000005">
    <property type="protein sequence ID" value="HFK24254.1"/>
    <property type="molecule type" value="Genomic_DNA"/>
</dbReference>
<keyword evidence="1" id="KW-0472">Membrane</keyword>
<feature type="transmembrane region" description="Helical" evidence="1">
    <location>
        <begin position="29"/>
        <end position="55"/>
    </location>
</feature>
<evidence type="ECO:0000313" key="2">
    <source>
        <dbReference type="EMBL" id="HFK24254.1"/>
    </source>
</evidence>
<proteinExistence type="predicted"/>
<keyword evidence="1" id="KW-0812">Transmembrane</keyword>
<feature type="transmembrane region" description="Helical" evidence="1">
    <location>
        <begin position="152"/>
        <end position="169"/>
    </location>
</feature>
<protein>
    <submittedName>
        <fullName evidence="2">Uncharacterized protein</fullName>
    </submittedName>
</protein>
<organism evidence="2">
    <name type="scientific">candidate division WOR-3 bacterium</name>
    <dbReference type="NCBI Taxonomy" id="2052148"/>
    <lineage>
        <taxon>Bacteria</taxon>
        <taxon>Bacteria division WOR-3</taxon>
    </lineage>
</organism>
<feature type="transmembrane region" description="Helical" evidence="1">
    <location>
        <begin position="6"/>
        <end position="22"/>
    </location>
</feature>
<feature type="transmembrane region" description="Helical" evidence="1">
    <location>
        <begin position="422"/>
        <end position="444"/>
    </location>
</feature>
<feature type="transmembrane region" description="Helical" evidence="1">
    <location>
        <begin position="67"/>
        <end position="86"/>
    </location>
</feature>
<feature type="transmembrane region" description="Helical" evidence="1">
    <location>
        <begin position="98"/>
        <end position="115"/>
    </location>
</feature>
<feature type="transmembrane region" description="Helical" evidence="1">
    <location>
        <begin position="551"/>
        <end position="571"/>
    </location>
</feature>